<evidence type="ECO:0000256" key="7">
    <source>
        <dbReference type="SAM" id="Phobius"/>
    </source>
</evidence>
<feature type="transmembrane region" description="Helical" evidence="7">
    <location>
        <begin position="103"/>
        <end position="125"/>
    </location>
</feature>
<dbReference type="RefSeq" id="WP_284132524.1">
    <property type="nucleotide sequence ID" value="NZ_JASKYM010000003.1"/>
</dbReference>
<dbReference type="InterPro" id="IPR003370">
    <property type="entry name" value="Chromate_transpt"/>
</dbReference>
<proteinExistence type="inferred from homology"/>
<keyword evidence="4 7" id="KW-0812">Transmembrane</keyword>
<dbReference type="Pfam" id="PF02417">
    <property type="entry name" value="Chromate_transp"/>
    <property type="match status" value="1"/>
</dbReference>
<dbReference type="Proteomes" id="UP001301012">
    <property type="component" value="Unassembled WGS sequence"/>
</dbReference>
<name>A0ABT7E9I3_9FIRM</name>
<sequence>MLNLFLTFVKIGTFTFGGGYAMVPLIENELVHKQELLTSEEFIDYLSIAQSFPGVLAVNISVLLGYRLYKIPGVIVCTLGSIFSAFVIVLALSYLYFNNGSSQLLNAFFKGVSPVVIALLFYSFISMLNKLPKSKQNILLLIISFMSIGLFKINPIYLIIVGGVYSLWQK</sequence>
<reference evidence="8 9" key="1">
    <citation type="submission" date="2023-05" db="EMBL/GenBank/DDBJ databases">
        <title>Rombocin, a short stable natural nisin variant, displays selective antimicrobial activity against Listeria monocytogenes and employs dual mode of action to kill target bacterial strains.</title>
        <authorList>
            <person name="Wambui J."/>
            <person name="Stephan R."/>
            <person name="Kuipers O.P."/>
        </authorList>
    </citation>
    <scope>NUCLEOTIDE SEQUENCE [LARGE SCALE GENOMIC DNA]</scope>
    <source>
        <strain evidence="8 9">RC002</strain>
    </source>
</reference>
<keyword evidence="6 7" id="KW-0472">Membrane</keyword>
<evidence type="ECO:0000313" key="8">
    <source>
        <dbReference type="EMBL" id="MDK2563576.1"/>
    </source>
</evidence>
<evidence type="ECO:0000313" key="9">
    <source>
        <dbReference type="Proteomes" id="UP001301012"/>
    </source>
</evidence>
<feature type="transmembrane region" description="Helical" evidence="7">
    <location>
        <begin position="137"/>
        <end position="168"/>
    </location>
</feature>
<dbReference type="EMBL" id="JASKYM010000003">
    <property type="protein sequence ID" value="MDK2563576.1"/>
    <property type="molecule type" value="Genomic_DNA"/>
</dbReference>
<keyword evidence="3" id="KW-1003">Cell membrane</keyword>
<evidence type="ECO:0000256" key="6">
    <source>
        <dbReference type="ARBA" id="ARBA00023136"/>
    </source>
</evidence>
<comment type="similarity">
    <text evidence="2">Belongs to the chromate ion transporter (CHR) (TC 2.A.51) family.</text>
</comment>
<comment type="subcellular location">
    <subcellularLocation>
        <location evidence="1">Cell membrane</location>
        <topology evidence="1">Multi-pass membrane protein</topology>
    </subcellularLocation>
</comment>
<keyword evidence="9" id="KW-1185">Reference proteome</keyword>
<evidence type="ECO:0000256" key="5">
    <source>
        <dbReference type="ARBA" id="ARBA00022989"/>
    </source>
</evidence>
<evidence type="ECO:0000256" key="4">
    <source>
        <dbReference type="ARBA" id="ARBA00022692"/>
    </source>
</evidence>
<evidence type="ECO:0000256" key="3">
    <source>
        <dbReference type="ARBA" id="ARBA00022475"/>
    </source>
</evidence>
<comment type="caution">
    <text evidence="8">The sequence shown here is derived from an EMBL/GenBank/DDBJ whole genome shotgun (WGS) entry which is preliminary data.</text>
</comment>
<evidence type="ECO:0000256" key="2">
    <source>
        <dbReference type="ARBA" id="ARBA00005262"/>
    </source>
</evidence>
<evidence type="ECO:0000256" key="1">
    <source>
        <dbReference type="ARBA" id="ARBA00004651"/>
    </source>
</evidence>
<feature type="transmembrane region" description="Helical" evidence="7">
    <location>
        <begin position="73"/>
        <end position="97"/>
    </location>
</feature>
<protein>
    <submittedName>
        <fullName evidence="8">Chromate transporter</fullName>
    </submittedName>
</protein>
<feature type="transmembrane region" description="Helical" evidence="7">
    <location>
        <begin position="45"/>
        <end position="66"/>
    </location>
</feature>
<accession>A0ABT7E9I3</accession>
<dbReference type="InterPro" id="IPR052518">
    <property type="entry name" value="CHR_Transporter"/>
</dbReference>
<dbReference type="PANTHER" id="PTHR43663:SF2">
    <property type="entry name" value="CHROMATE TRANSPORT PROTEIN-RELATED"/>
    <property type="match status" value="1"/>
</dbReference>
<dbReference type="PANTHER" id="PTHR43663">
    <property type="entry name" value="CHROMATE TRANSPORT PROTEIN-RELATED"/>
    <property type="match status" value="1"/>
</dbReference>
<gene>
    <name evidence="8" type="ORF">QOZ84_08440</name>
</gene>
<organism evidence="8 9">
    <name type="scientific">Romboutsia sedimentorum</name>
    <dbReference type="NCBI Taxonomy" id="1368474"/>
    <lineage>
        <taxon>Bacteria</taxon>
        <taxon>Bacillati</taxon>
        <taxon>Bacillota</taxon>
        <taxon>Clostridia</taxon>
        <taxon>Peptostreptococcales</taxon>
        <taxon>Peptostreptococcaceae</taxon>
        <taxon>Romboutsia</taxon>
    </lineage>
</organism>
<keyword evidence="5 7" id="KW-1133">Transmembrane helix</keyword>